<feature type="signal peptide" evidence="2">
    <location>
        <begin position="1"/>
        <end position="22"/>
    </location>
</feature>
<sequence length="143" mass="14859">MKRNAKWILLALGSLASVMAVAQKGMGGNSSSQAGAQSPSYVGSIPVQEDATSQAYQSLAKVTADEAVRVAQKALGTQASPTAVKLSVENGYLAWEVVITGQEVKVDAGNGQVLHKEATGYEEHEGKGGEHEDQGGEEGESEE</sequence>
<dbReference type="RefSeq" id="WP_135255859.1">
    <property type="nucleotide sequence ID" value="NZ_JAHXRS010000002.1"/>
</dbReference>
<dbReference type="Proteomes" id="UP000724268">
    <property type="component" value="Unassembled WGS sequence"/>
</dbReference>
<reference evidence="4 5" key="1">
    <citation type="submission" date="2021-07" db="EMBL/GenBank/DDBJ databases">
        <title>Thermus aquaticus gen. n. and sp. n., a nonsporulating extreme thermophile.</title>
        <authorList>
            <person name="Hu C.-J."/>
            <person name="Li W.-J."/>
            <person name="Xian W.-D."/>
        </authorList>
    </citation>
    <scope>NUCLEOTIDE SEQUENCE [LARGE SCALE GENOMIC DNA]</scope>
    <source>
        <strain evidence="4 5">SYSU G05001</strain>
    </source>
</reference>
<keyword evidence="5" id="KW-1185">Reference proteome</keyword>
<feature type="region of interest" description="Disordered" evidence="1">
    <location>
        <begin position="108"/>
        <end position="143"/>
    </location>
</feature>
<feature type="domain" description="PepSY" evidence="3">
    <location>
        <begin position="61"/>
        <end position="114"/>
    </location>
</feature>
<proteinExistence type="predicted"/>
<comment type="caution">
    <text evidence="4">The sequence shown here is derived from an EMBL/GenBank/DDBJ whole genome shotgun (WGS) entry which is preliminary data.</text>
</comment>
<gene>
    <name evidence="4" type="ORF">KZX47_02490</name>
</gene>
<evidence type="ECO:0000313" key="5">
    <source>
        <dbReference type="Proteomes" id="UP000724268"/>
    </source>
</evidence>
<evidence type="ECO:0000313" key="4">
    <source>
        <dbReference type="EMBL" id="MBW6394033.1"/>
    </source>
</evidence>
<evidence type="ECO:0000256" key="1">
    <source>
        <dbReference type="SAM" id="MobiDB-lite"/>
    </source>
</evidence>
<evidence type="ECO:0000259" key="3">
    <source>
        <dbReference type="Pfam" id="PF03413"/>
    </source>
</evidence>
<evidence type="ECO:0000256" key="2">
    <source>
        <dbReference type="SAM" id="SignalP"/>
    </source>
</evidence>
<dbReference type="Pfam" id="PF03413">
    <property type="entry name" value="PepSY"/>
    <property type="match status" value="1"/>
</dbReference>
<name>A0ABS6ZVF5_9DEIN</name>
<dbReference type="InterPro" id="IPR025711">
    <property type="entry name" value="PepSY"/>
</dbReference>
<organism evidence="4 5">
    <name type="scientific">Thermus brevis</name>
    <dbReference type="NCBI Taxonomy" id="2862456"/>
    <lineage>
        <taxon>Bacteria</taxon>
        <taxon>Thermotogati</taxon>
        <taxon>Deinococcota</taxon>
        <taxon>Deinococci</taxon>
        <taxon>Thermales</taxon>
        <taxon>Thermaceae</taxon>
        <taxon>Thermus</taxon>
    </lineage>
</organism>
<feature type="compositionally biased region" description="Basic and acidic residues" evidence="1">
    <location>
        <begin position="114"/>
        <end position="134"/>
    </location>
</feature>
<dbReference type="Gene3D" id="3.10.450.40">
    <property type="match status" value="1"/>
</dbReference>
<protein>
    <submittedName>
        <fullName evidence="4">PepSY domain-containing protein</fullName>
    </submittedName>
</protein>
<dbReference type="EMBL" id="JAHXRS010000002">
    <property type="protein sequence ID" value="MBW6394033.1"/>
    <property type="molecule type" value="Genomic_DNA"/>
</dbReference>
<keyword evidence="2" id="KW-0732">Signal</keyword>
<feature type="chain" id="PRO_5045285659" evidence="2">
    <location>
        <begin position="23"/>
        <end position="143"/>
    </location>
</feature>
<accession>A0ABS6ZVF5</accession>